<feature type="compositionally biased region" description="Polar residues" evidence="5">
    <location>
        <begin position="601"/>
        <end position="611"/>
    </location>
</feature>
<dbReference type="EMBL" id="BAAAQA010000002">
    <property type="protein sequence ID" value="GAA2108862.1"/>
    <property type="molecule type" value="Genomic_DNA"/>
</dbReference>
<proteinExistence type="inferred from homology"/>
<dbReference type="PROSITE" id="PS00675">
    <property type="entry name" value="SIGMA54_INTERACT_1"/>
    <property type="match status" value="1"/>
</dbReference>
<name>A0ABP5J0B6_9MICC</name>
<evidence type="ECO:0000259" key="6">
    <source>
        <dbReference type="Pfam" id="PF13476"/>
    </source>
</evidence>
<feature type="region of interest" description="Disordered" evidence="5">
    <location>
        <begin position="576"/>
        <end position="614"/>
    </location>
</feature>
<dbReference type="PANTHER" id="PTHR32114:SF2">
    <property type="entry name" value="ABC TRANSPORTER ABCH.3"/>
    <property type="match status" value="1"/>
</dbReference>
<reference evidence="8" key="1">
    <citation type="journal article" date="2019" name="Int. J. Syst. Evol. Microbiol.">
        <title>The Global Catalogue of Microorganisms (GCM) 10K type strain sequencing project: providing services to taxonomists for standard genome sequencing and annotation.</title>
        <authorList>
            <consortium name="The Broad Institute Genomics Platform"/>
            <consortium name="The Broad Institute Genome Sequencing Center for Infectious Disease"/>
            <person name="Wu L."/>
            <person name="Ma J."/>
        </authorList>
    </citation>
    <scope>NUCLEOTIDE SEQUENCE [LARGE SCALE GENOMIC DNA]</scope>
    <source>
        <strain evidence="8">JCM 15914</strain>
    </source>
</reference>
<evidence type="ECO:0000256" key="5">
    <source>
        <dbReference type="SAM" id="MobiDB-lite"/>
    </source>
</evidence>
<dbReference type="Gene3D" id="3.40.50.300">
    <property type="entry name" value="P-loop containing nucleotide triphosphate hydrolases"/>
    <property type="match status" value="2"/>
</dbReference>
<keyword evidence="8" id="KW-1185">Reference proteome</keyword>
<evidence type="ECO:0000256" key="3">
    <source>
        <dbReference type="ARBA" id="ARBA00013368"/>
    </source>
</evidence>
<dbReference type="InterPro" id="IPR038729">
    <property type="entry name" value="Rad50/SbcC_AAA"/>
</dbReference>
<dbReference type="InterPro" id="IPR027417">
    <property type="entry name" value="P-loop_NTPase"/>
</dbReference>
<accession>A0ABP5J0B6</accession>
<evidence type="ECO:0000256" key="2">
    <source>
        <dbReference type="ARBA" id="ARBA00011322"/>
    </source>
</evidence>
<dbReference type="InterPro" id="IPR025662">
    <property type="entry name" value="Sigma_54_int_dom_ATP-bd_1"/>
</dbReference>
<evidence type="ECO:0000313" key="7">
    <source>
        <dbReference type="EMBL" id="GAA2108862.1"/>
    </source>
</evidence>
<dbReference type="RefSeq" id="WP_344223242.1">
    <property type="nucleotide sequence ID" value="NZ_BAAAQA010000002.1"/>
</dbReference>
<comment type="similarity">
    <text evidence="1">Belongs to the SMC family. SbcC subfamily.</text>
</comment>
<evidence type="ECO:0000313" key="8">
    <source>
        <dbReference type="Proteomes" id="UP001500166"/>
    </source>
</evidence>
<feature type="region of interest" description="Disordered" evidence="5">
    <location>
        <begin position="234"/>
        <end position="287"/>
    </location>
</feature>
<dbReference type="SUPFAM" id="SSF52540">
    <property type="entry name" value="P-loop containing nucleoside triphosphate hydrolases"/>
    <property type="match status" value="1"/>
</dbReference>
<keyword evidence="4" id="KW-0175">Coiled coil</keyword>
<evidence type="ECO:0000256" key="4">
    <source>
        <dbReference type="SAM" id="Coils"/>
    </source>
</evidence>
<protein>
    <recommendedName>
        <fullName evidence="3">Nuclease SbcCD subunit C</fullName>
    </recommendedName>
</protein>
<feature type="coiled-coil region" evidence="4">
    <location>
        <begin position="288"/>
        <end position="333"/>
    </location>
</feature>
<gene>
    <name evidence="7" type="ORF">GCM10009824_02380</name>
</gene>
<comment type="caution">
    <text evidence="7">The sequence shown here is derived from an EMBL/GenBank/DDBJ whole genome shotgun (WGS) entry which is preliminary data.</text>
</comment>
<organism evidence="7 8">
    <name type="scientific">Kocuria atrinae</name>
    <dbReference type="NCBI Taxonomy" id="592377"/>
    <lineage>
        <taxon>Bacteria</taxon>
        <taxon>Bacillati</taxon>
        <taxon>Actinomycetota</taxon>
        <taxon>Actinomycetes</taxon>
        <taxon>Micrococcales</taxon>
        <taxon>Micrococcaceae</taxon>
        <taxon>Kocuria</taxon>
    </lineage>
</organism>
<dbReference type="Pfam" id="PF13558">
    <property type="entry name" value="SbcC_Walker_B"/>
    <property type="match status" value="1"/>
</dbReference>
<sequence>MKLHRLEITAFGPFAGHEAVEFDQLNEAGVFLLNGETGAGKTSVLDAICFALYASAPTTTANGGRKPGHSDHADPDTAPLVELEFTSGARRWHISRSPAWSKPSKRAASGWSEQHSKVLLREWVDGQWRERSHRPDEVGQTIEHVIGLNREQFTQVMMLPQGRFAEFLRAGSKDREKLLETLFGTDIYPRIQQELKALATSSQAELDALFLEEQRDRQRVSQLDAQFRELLEQLPSGTVARPNARSAHSDDLGGEPGEESAGAVDSRETATQETTSETTPETREPITVAQLCDQLSTATRELRSARDTVSRQQTRAAERARELAQRLENIERHDRLSADLEELHSEQETVTSRETALERHRSAQKMSGFVAAVETATAASKEARVSMAAARDVFSEASPDLERFRGSLGSSATVLDEWLEGNQDLAAVRDTAISARQAAEQAMDVDASVSAAQRDLTEVDQAISQRGSRQRELAQELDGAVEKHAVTERAVMELRDATRDAGMIRDRHDRAQQALKASEEYQELARQRDGDGERYRVAEEKRRAAAQHVEDLETQRFASAAAALASALHRDEPCPVCGSTVHPDPADQEQGQEVTEEMLNSARSMRDSAQSEADRAHARWQAAQHSAAQALGAGALEDMTAARETASTSQVAVQELDEHLEQLKTSEQELADLNRKIDDCRETQRQIELQSERDQTRHAALTTQLDQARERLNRELFGFESVRQRIGAAQDLVTAVSTMEVAQRRLDHANQELEYARNTLEAELVDSPFDNSDEVRAARLEQTQAQQIETWLIDYRERLGKVTAELATDVMTATAQLPSTERAGATTESVAEAREVGENLAAQRDRITAASGTLATLERSANDLSRTGGERDESLARAREKSERITGLSAVANGLTADNSLRMTLTSFVLAAKLEHVAAVASEHLQRMSSGRFSLIHTDQARGSGKAGLGLEVDDSWTGNRRGTETLSGGESFFTSLALALALADVVRAAAGGQDMDTLFVDEGFGSLDEDTLEQVLETIDGLRQNGRVIGLVSHVAEMKQRIGTQLVVTKTPKGSHLRVVTGLETNA</sequence>
<comment type="subunit">
    <text evidence="2">Heterodimer of SbcC and SbcD.</text>
</comment>
<evidence type="ECO:0000256" key="1">
    <source>
        <dbReference type="ARBA" id="ARBA00006930"/>
    </source>
</evidence>
<feature type="coiled-coil region" evidence="4">
    <location>
        <begin position="649"/>
        <end position="690"/>
    </location>
</feature>
<dbReference type="Pfam" id="PF13476">
    <property type="entry name" value="AAA_23"/>
    <property type="match status" value="1"/>
</dbReference>
<dbReference type="PANTHER" id="PTHR32114">
    <property type="entry name" value="ABC TRANSPORTER ABCH.3"/>
    <property type="match status" value="1"/>
</dbReference>
<dbReference type="Proteomes" id="UP001500166">
    <property type="component" value="Unassembled WGS sequence"/>
</dbReference>
<feature type="domain" description="Rad50/SbcC-type AAA" evidence="6">
    <location>
        <begin position="5"/>
        <end position="234"/>
    </location>
</feature>